<comment type="caution">
    <text evidence="2">The sequence shown here is derived from an EMBL/GenBank/DDBJ whole genome shotgun (WGS) entry which is preliminary data.</text>
</comment>
<dbReference type="RefSeq" id="XP_016640473.1">
    <property type="nucleotide sequence ID" value="XM_016790210.1"/>
</dbReference>
<dbReference type="Proteomes" id="UP000028545">
    <property type="component" value="Unassembled WGS sequence"/>
</dbReference>
<feature type="signal peptide" evidence="1">
    <location>
        <begin position="1"/>
        <end position="23"/>
    </location>
</feature>
<dbReference type="AlphaFoldDB" id="A0A084G012"/>
<accession>A0A084G012</accession>
<gene>
    <name evidence="2" type="ORF">SAPIO_CDS8609</name>
</gene>
<protein>
    <submittedName>
        <fullName evidence="2">Uncharacterized protein</fullName>
    </submittedName>
</protein>
<sequence length="227" mass="25041">MHALKSLVLLGVALTSELISVLTTNPILPEFSMRFIYREFHETVVVSEKIVTFNYTMEHLSLSLLERLQRADEEPVAIAPPECDPQPGLAVHDHCDNERADKMKEIATMLKDQTKADEKNMDDLSLKLMVDFCTWGGTLFGDTMDNLKAASDALGAKVELMSVSEQSVNDKLADAQKTFAYPLCDSLVQDSNRQTGEPIGDSKRTLSDAATTFQARVEASGKDLGDL</sequence>
<dbReference type="KEGG" id="sapo:SAPIO_CDS8609"/>
<proteinExistence type="predicted"/>
<reference evidence="2 3" key="1">
    <citation type="journal article" date="2014" name="Genome Announc.">
        <title>Draft genome sequence of the pathogenic fungus Scedosporium apiospermum.</title>
        <authorList>
            <person name="Vandeputte P."/>
            <person name="Ghamrawi S."/>
            <person name="Rechenmann M."/>
            <person name="Iltis A."/>
            <person name="Giraud S."/>
            <person name="Fleury M."/>
            <person name="Thornton C."/>
            <person name="Delhaes L."/>
            <person name="Meyer W."/>
            <person name="Papon N."/>
            <person name="Bouchara J.P."/>
        </authorList>
    </citation>
    <scope>NUCLEOTIDE SEQUENCE [LARGE SCALE GENOMIC DNA]</scope>
    <source>
        <strain evidence="2 3">IHEM 14462</strain>
    </source>
</reference>
<name>A0A084G012_PSEDA</name>
<dbReference type="VEuPathDB" id="FungiDB:SAPIO_CDS8609"/>
<organism evidence="2 3">
    <name type="scientific">Pseudallescheria apiosperma</name>
    <name type="common">Scedosporium apiospermum</name>
    <dbReference type="NCBI Taxonomy" id="563466"/>
    <lineage>
        <taxon>Eukaryota</taxon>
        <taxon>Fungi</taxon>
        <taxon>Dikarya</taxon>
        <taxon>Ascomycota</taxon>
        <taxon>Pezizomycotina</taxon>
        <taxon>Sordariomycetes</taxon>
        <taxon>Hypocreomycetidae</taxon>
        <taxon>Microascales</taxon>
        <taxon>Microascaceae</taxon>
        <taxon>Scedosporium</taxon>
    </lineage>
</organism>
<keyword evidence="3" id="KW-1185">Reference proteome</keyword>
<feature type="chain" id="PRO_5001775043" evidence="1">
    <location>
        <begin position="24"/>
        <end position="227"/>
    </location>
</feature>
<dbReference type="HOGENOM" id="CLU_1220295_0_0_1"/>
<dbReference type="OrthoDB" id="10570946at2759"/>
<dbReference type="GeneID" id="27727681"/>
<evidence type="ECO:0000313" key="3">
    <source>
        <dbReference type="Proteomes" id="UP000028545"/>
    </source>
</evidence>
<evidence type="ECO:0000256" key="1">
    <source>
        <dbReference type="SAM" id="SignalP"/>
    </source>
</evidence>
<dbReference type="EMBL" id="JOWA01000121">
    <property type="protein sequence ID" value="KEZ40674.1"/>
    <property type="molecule type" value="Genomic_DNA"/>
</dbReference>
<keyword evidence="1" id="KW-0732">Signal</keyword>
<evidence type="ECO:0000313" key="2">
    <source>
        <dbReference type="EMBL" id="KEZ40674.1"/>
    </source>
</evidence>